<reference evidence="2 3" key="1">
    <citation type="submission" date="2016-10" db="EMBL/GenBank/DDBJ databases">
        <authorList>
            <person name="de Groot N.N."/>
        </authorList>
    </citation>
    <scope>NUCLEOTIDE SEQUENCE [LARGE SCALE GENOMIC DNA]</scope>
    <source>
        <strain evidence="2 3">DSM 797</strain>
    </source>
</reference>
<dbReference type="EMBL" id="FNGW01000013">
    <property type="protein sequence ID" value="SDM48566.1"/>
    <property type="molecule type" value="Genomic_DNA"/>
</dbReference>
<evidence type="ECO:0000313" key="3">
    <source>
        <dbReference type="Proteomes" id="UP000199068"/>
    </source>
</evidence>
<evidence type="ECO:0000256" key="1">
    <source>
        <dbReference type="SAM" id="Phobius"/>
    </source>
</evidence>
<accession>A0A1G9TLB0</accession>
<name>A0A1G9TLB0_9FIRM</name>
<sequence length="65" mass="7053">MRKIAVILVIIGALNWGAIGVFGVDLLGNVFGGTYEVWSRMIYFTIGIAGLYLSLTFGQLINDNS</sequence>
<keyword evidence="1" id="KW-0812">Transmembrane</keyword>
<evidence type="ECO:0008006" key="4">
    <source>
        <dbReference type="Google" id="ProtNLM"/>
    </source>
</evidence>
<protein>
    <recommendedName>
        <fullName evidence="4">DUF378 domain-containing protein</fullName>
    </recommendedName>
</protein>
<keyword evidence="1" id="KW-1133">Transmembrane helix</keyword>
<dbReference type="PANTHER" id="PTHR37304:SF1">
    <property type="entry name" value="MEMBRANE PROTEIN"/>
    <property type="match status" value="1"/>
</dbReference>
<dbReference type="RefSeq" id="WP_170139040.1">
    <property type="nucleotide sequence ID" value="NZ_FNGW01000013.1"/>
</dbReference>
<keyword evidence="1" id="KW-0472">Membrane</keyword>
<dbReference type="STRING" id="1121325.SAMN04515677_1133"/>
<dbReference type="AlphaFoldDB" id="A0A1G9TLB0"/>
<organism evidence="2 3">
    <name type="scientific">Romboutsia lituseburensis DSM 797</name>
    <dbReference type="NCBI Taxonomy" id="1121325"/>
    <lineage>
        <taxon>Bacteria</taxon>
        <taxon>Bacillati</taxon>
        <taxon>Bacillota</taxon>
        <taxon>Clostridia</taxon>
        <taxon>Peptostreptococcales</taxon>
        <taxon>Peptostreptococcaceae</taxon>
        <taxon>Romboutsia</taxon>
    </lineage>
</organism>
<proteinExistence type="predicted"/>
<gene>
    <name evidence="2" type="ORF">SAMN04515677_1133</name>
</gene>
<dbReference type="Pfam" id="PF04070">
    <property type="entry name" value="DUF378"/>
    <property type="match status" value="1"/>
</dbReference>
<feature type="transmembrane region" description="Helical" evidence="1">
    <location>
        <begin position="41"/>
        <end position="61"/>
    </location>
</feature>
<dbReference type="Proteomes" id="UP000199068">
    <property type="component" value="Unassembled WGS sequence"/>
</dbReference>
<dbReference type="InterPro" id="IPR007211">
    <property type="entry name" value="DUF378"/>
</dbReference>
<evidence type="ECO:0000313" key="2">
    <source>
        <dbReference type="EMBL" id="SDM48566.1"/>
    </source>
</evidence>
<dbReference type="PANTHER" id="PTHR37304">
    <property type="entry name" value="MEMBRANE PROTEIN-RELATED"/>
    <property type="match status" value="1"/>
</dbReference>
<keyword evidence="3" id="KW-1185">Reference proteome</keyword>